<dbReference type="InterPro" id="IPR013321">
    <property type="entry name" value="Arc_rbn_hlx_hlx"/>
</dbReference>
<dbReference type="InterPro" id="IPR010985">
    <property type="entry name" value="Ribbon_hlx_hlx"/>
</dbReference>
<comment type="caution">
    <text evidence="2">The sequence shown here is derived from an EMBL/GenBank/DDBJ whole genome shotgun (WGS) entry which is preliminary data.</text>
</comment>
<reference evidence="2 3" key="1">
    <citation type="submission" date="2022-08" db="EMBL/GenBank/DDBJ databases">
        <title>Bacterial and archaeal communities from various locations to study Microbial Dark Matter (Phase II).</title>
        <authorList>
            <person name="Stepanauskas R."/>
        </authorList>
    </citation>
    <scope>NUCLEOTIDE SEQUENCE [LARGE SCALE GENOMIC DNA]</scope>
    <source>
        <strain evidence="2 3">PD1</strain>
    </source>
</reference>
<name>A0ABT2EV38_9BACT</name>
<proteinExistence type="predicted"/>
<gene>
    <name evidence="2" type="ORF">M2350_003760</name>
</gene>
<sequence>MKKKEDTLTELGKKGKEVMEQLEPKGKKTEAGRSGRQEVLERTTKVTVRLPVDLVKAFKHKAIDENKTFQDLVAEAMREYLKR</sequence>
<organism evidence="2 3">
    <name type="scientific">Candidatus Fervidibacter sacchari</name>
    <dbReference type="NCBI Taxonomy" id="1448929"/>
    <lineage>
        <taxon>Bacteria</taxon>
        <taxon>Candidatus Fervidibacterota</taxon>
        <taxon>Candidatus Fervidibacter</taxon>
    </lineage>
</organism>
<accession>A0ABT2EV38</accession>
<dbReference type="RefSeq" id="WP_259102382.1">
    <property type="nucleotide sequence ID" value="NZ_CP130455.1"/>
</dbReference>
<evidence type="ECO:0000313" key="2">
    <source>
        <dbReference type="EMBL" id="MCS3921311.1"/>
    </source>
</evidence>
<protein>
    <submittedName>
        <fullName evidence="2">Uncharacterized protein (DUF4415 family)</fullName>
    </submittedName>
</protein>
<feature type="region of interest" description="Disordered" evidence="1">
    <location>
        <begin position="1"/>
        <end position="38"/>
    </location>
</feature>
<evidence type="ECO:0000313" key="3">
    <source>
        <dbReference type="Proteomes" id="UP001204798"/>
    </source>
</evidence>
<keyword evidence="3" id="KW-1185">Reference proteome</keyword>
<dbReference type="Gene3D" id="1.10.1220.10">
    <property type="entry name" value="Met repressor-like"/>
    <property type="match status" value="1"/>
</dbReference>
<dbReference type="Proteomes" id="UP001204798">
    <property type="component" value="Unassembled WGS sequence"/>
</dbReference>
<dbReference type="SUPFAM" id="SSF47598">
    <property type="entry name" value="Ribbon-helix-helix"/>
    <property type="match status" value="1"/>
</dbReference>
<dbReference type="EMBL" id="JANUCP010000013">
    <property type="protein sequence ID" value="MCS3921311.1"/>
    <property type="molecule type" value="Genomic_DNA"/>
</dbReference>
<evidence type="ECO:0000256" key="1">
    <source>
        <dbReference type="SAM" id="MobiDB-lite"/>
    </source>
</evidence>